<reference evidence="1" key="1">
    <citation type="submission" date="2022-08" db="EMBL/GenBank/DDBJ databases">
        <title>Genome Sequence of Pycnoporus sanguineus.</title>
        <authorList>
            <person name="Buettner E."/>
        </authorList>
    </citation>
    <scope>NUCLEOTIDE SEQUENCE</scope>
    <source>
        <strain evidence="1">CG-C14</strain>
    </source>
</reference>
<dbReference type="EMBL" id="JANSHE010007633">
    <property type="protein sequence ID" value="KAJ2957973.1"/>
    <property type="molecule type" value="Genomic_DNA"/>
</dbReference>
<evidence type="ECO:0000313" key="1">
    <source>
        <dbReference type="EMBL" id="KAJ2957973.1"/>
    </source>
</evidence>
<proteinExistence type="predicted"/>
<sequence length="168" mass="18640">MGKKSLGSEKKMAVVTARFDGTTGEMAPQNGFRNGFPDVGWKLEGYTYHDDDDDGDGDGCSGTQCRLVFLFPRSDPRLLIEPGPCIPPTRLNLSFELVVVGRLLGSALVTFSDLSQLSFSPPLFTPKFPRTTARVAELEQKLEETESSYKARLSQLEEDYQLAVHYVK</sequence>
<dbReference type="Proteomes" id="UP001144978">
    <property type="component" value="Unassembled WGS sequence"/>
</dbReference>
<comment type="caution">
    <text evidence="1">The sequence shown here is derived from an EMBL/GenBank/DDBJ whole genome shotgun (WGS) entry which is preliminary data.</text>
</comment>
<evidence type="ECO:0000313" key="2">
    <source>
        <dbReference type="Proteomes" id="UP001144978"/>
    </source>
</evidence>
<protein>
    <submittedName>
        <fullName evidence="1">Uncharacterized protein</fullName>
    </submittedName>
</protein>
<name>A0ACC1MDN9_9APHY</name>
<accession>A0ACC1MDN9</accession>
<keyword evidence="2" id="KW-1185">Reference proteome</keyword>
<organism evidence="1 2">
    <name type="scientific">Trametes sanguinea</name>
    <dbReference type="NCBI Taxonomy" id="158606"/>
    <lineage>
        <taxon>Eukaryota</taxon>
        <taxon>Fungi</taxon>
        <taxon>Dikarya</taxon>
        <taxon>Basidiomycota</taxon>
        <taxon>Agaricomycotina</taxon>
        <taxon>Agaricomycetes</taxon>
        <taxon>Polyporales</taxon>
        <taxon>Polyporaceae</taxon>
        <taxon>Trametes</taxon>
    </lineage>
</organism>
<gene>
    <name evidence="1" type="ORF">NUW54_g14565</name>
</gene>